<evidence type="ECO:0000256" key="5">
    <source>
        <dbReference type="SAM" id="MobiDB-lite"/>
    </source>
</evidence>
<organism evidence="7 8">
    <name type="scientific">Cairina moschata</name>
    <name type="common">Muscovy duck</name>
    <dbReference type="NCBI Taxonomy" id="8855"/>
    <lineage>
        <taxon>Eukaryota</taxon>
        <taxon>Metazoa</taxon>
        <taxon>Chordata</taxon>
        <taxon>Craniata</taxon>
        <taxon>Vertebrata</taxon>
        <taxon>Euteleostomi</taxon>
        <taxon>Archelosauria</taxon>
        <taxon>Archosauria</taxon>
        <taxon>Dinosauria</taxon>
        <taxon>Saurischia</taxon>
        <taxon>Theropoda</taxon>
        <taxon>Coelurosauria</taxon>
        <taxon>Aves</taxon>
        <taxon>Neognathae</taxon>
        <taxon>Galloanserae</taxon>
        <taxon>Anseriformes</taxon>
        <taxon>Anatidae</taxon>
        <taxon>Anatinae</taxon>
        <taxon>Cairina</taxon>
    </lineage>
</organism>
<dbReference type="GO" id="GO:0000395">
    <property type="term" value="P:mRNA 5'-splice site recognition"/>
    <property type="evidence" value="ECO:0007669"/>
    <property type="project" value="TreeGrafter"/>
</dbReference>
<evidence type="ECO:0000313" key="7">
    <source>
        <dbReference type="Ensembl" id="ENSCMMP00000009811.1"/>
    </source>
</evidence>
<protein>
    <recommendedName>
        <fullName evidence="6">Suppressor of white apricot N-terminal domain-containing protein</fullName>
    </recommendedName>
</protein>
<evidence type="ECO:0000259" key="6">
    <source>
        <dbReference type="SMART" id="SM01141"/>
    </source>
</evidence>
<sequence>MYGGVGGSRRSAEEAGPPPLMLLSGGAAVPGPPGGGGGGGGGGGNSRVELLVFGYACKLFRDDEKAQYQEQGRHLIPWMGDPKIMIDSSLHFHHFEKSTLL</sequence>
<feature type="region of interest" description="Disordered" evidence="5">
    <location>
        <begin position="1"/>
        <end position="43"/>
    </location>
</feature>
<evidence type="ECO:0000313" key="8">
    <source>
        <dbReference type="Proteomes" id="UP000694556"/>
    </source>
</evidence>
<dbReference type="InterPro" id="IPR040397">
    <property type="entry name" value="SWAP"/>
</dbReference>
<feature type="compositionally biased region" description="Gly residues" evidence="5">
    <location>
        <begin position="34"/>
        <end position="43"/>
    </location>
</feature>
<evidence type="ECO:0000256" key="3">
    <source>
        <dbReference type="ARBA" id="ARBA00022884"/>
    </source>
</evidence>
<evidence type="ECO:0000256" key="2">
    <source>
        <dbReference type="ARBA" id="ARBA00022737"/>
    </source>
</evidence>
<reference evidence="7" key="1">
    <citation type="submission" date="2018-09" db="EMBL/GenBank/DDBJ databases">
        <title>Common duck and Muscovy duck high density SNP chip.</title>
        <authorList>
            <person name="Vignal A."/>
            <person name="Thebault N."/>
            <person name="Warren W.C."/>
        </authorList>
    </citation>
    <scope>NUCLEOTIDE SEQUENCE [LARGE SCALE GENOMIC DNA]</scope>
</reference>
<name>A0A8C3BTI9_CAIMO</name>
<dbReference type="SMART" id="SM01141">
    <property type="entry name" value="DRY_EERY"/>
    <property type="match status" value="1"/>
</dbReference>
<reference evidence="7" key="3">
    <citation type="submission" date="2025-09" db="UniProtKB">
        <authorList>
            <consortium name="Ensembl"/>
        </authorList>
    </citation>
    <scope>IDENTIFICATION</scope>
</reference>
<accession>A0A8C3BTI9</accession>
<dbReference type="PANTHER" id="PTHR13161">
    <property type="entry name" value="SPLICING FACTOR SUPPRESSOR OF WHITE APRICOT"/>
    <property type="match status" value="1"/>
</dbReference>
<dbReference type="GO" id="GO:0003723">
    <property type="term" value="F:RNA binding"/>
    <property type="evidence" value="ECO:0007669"/>
    <property type="project" value="UniProtKB-KW"/>
</dbReference>
<dbReference type="Ensembl" id="ENSCMMT00000010816.1">
    <property type="protein sequence ID" value="ENSCMMP00000009811.1"/>
    <property type="gene ID" value="ENSCMMG00000006225.1"/>
</dbReference>
<reference evidence="7" key="2">
    <citation type="submission" date="2025-08" db="UniProtKB">
        <authorList>
            <consortium name="Ensembl"/>
        </authorList>
    </citation>
    <scope>IDENTIFICATION</scope>
</reference>
<keyword evidence="3" id="KW-0694">RNA-binding</keyword>
<dbReference type="PANTHER" id="PTHR13161:SF15">
    <property type="entry name" value="SPLICING FACTOR, SUPPRESSOR OF WHITE-APRICOT HOMOLOG"/>
    <property type="match status" value="1"/>
</dbReference>
<evidence type="ECO:0000256" key="1">
    <source>
        <dbReference type="ARBA" id="ARBA00022664"/>
    </source>
</evidence>
<feature type="domain" description="Suppressor of white apricot N-terminal" evidence="6">
    <location>
        <begin position="48"/>
        <end position="99"/>
    </location>
</feature>
<evidence type="ECO:0000256" key="4">
    <source>
        <dbReference type="ARBA" id="ARBA00023187"/>
    </source>
</evidence>
<dbReference type="Proteomes" id="UP000694556">
    <property type="component" value="Chromosome 16"/>
</dbReference>
<proteinExistence type="predicted"/>
<keyword evidence="8" id="KW-1185">Reference proteome</keyword>
<keyword evidence="2" id="KW-0677">Repeat</keyword>
<keyword evidence="1" id="KW-0507">mRNA processing</keyword>
<dbReference type="Pfam" id="PF09750">
    <property type="entry name" value="DRY_EERY"/>
    <property type="match status" value="1"/>
</dbReference>
<dbReference type="AlphaFoldDB" id="A0A8C3BTI9"/>
<keyword evidence="4" id="KW-0508">mRNA splicing</keyword>
<dbReference type="InterPro" id="IPR019147">
    <property type="entry name" value="SWAP_N_domain"/>
</dbReference>